<reference evidence="2 3" key="1">
    <citation type="submission" date="2020-08" db="EMBL/GenBank/DDBJ databases">
        <title>Sphingobacterium sp. DN00404 isolated from aquaculture water.</title>
        <authorList>
            <person name="Zhang M."/>
        </authorList>
    </citation>
    <scope>NUCLEOTIDE SEQUENCE [LARGE SCALE GENOMIC DNA]</scope>
    <source>
        <strain evidence="2 3">KCTC 32294</strain>
    </source>
</reference>
<organism evidence="2 3">
    <name type="scientific">Sphingobacterium arenae</name>
    <dbReference type="NCBI Taxonomy" id="1280598"/>
    <lineage>
        <taxon>Bacteria</taxon>
        <taxon>Pseudomonadati</taxon>
        <taxon>Bacteroidota</taxon>
        <taxon>Sphingobacteriia</taxon>
        <taxon>Sphingobacteriales</taxon>
        <taxon>Sphingobacteriaceae</taxon>
        <taxon>Sphingobacterium</taxon>
    </lineage>
</organism>
<accession>A0ABR7Y415</accession>
<keyword evidence="3" id="KW-1185">Reference proteome</keyword>
<gene>
    <name evidence="2" type="ORF">H8B17_10570</name>
</gene>
<dbReference type="Proteomes" id="UP000606494">
    <property type="component" value="Unassembled WGS sequence"/>
</dbReference>
<comment type="caution">
    <text evidence="2">The sequence shown here is derived from an EMBL/GenBank/DDBJ whole genome shotgun (WGS) entry which is preliminary data.</text>
</comment>
<evidence type="ECO:0000259" key="1">
    <source>
        <dbReference type="Pfam" id="PF08818"/>
    </source>
</evidence>
<dbReference type="SUPFAM" id="SSF159888">
    <property type="entry name" value="YdhG-like"/>
    <property type="match status" value="1"/>
</dbReference>
<dbReference type="InterPro" id="IPR014922">
    <property type="entry name" value="YdhG-like"/>
</dbReference>
<evidence type="ECO:0000313" key="2">
    <source>
        <dbReference type="EMBL" id="MBD1426026.1"/>
    </source>
</evidence>
<proteinExistence type="predicted"/>
<name>A0ABR7Y415_9SPHI</name>
<dbReference type="EMBL" id="JACNYK010000002">
    <property type="protein sequence ID" value="MBD1426026.1"/>
    <property type="molecule type" value="Genomic_DNA"/>
</dbReference>
<feature type="domain" description="YdhG-like" evidence="1">
    <location>
        <begin position="23"/>
        <end position="112"/>
    </location>
</feature>
<evidence type="ECO:0000313" key="3">
    <source>
        <dbReference type="Proteomes" id="UP000606494"/>
    </source>
</evidence>
<dbReference type="Gene3D" id="3.90.1150.200">
    <property type="match status" value="1"/>
</dbReference>
<dbReference type="RefSeq" id="WP_190309130.1">
    <property type="nucleotide sequence ID" value="NZ_JACNYK010000002.1"/>
</dbReference>
<protein>
    <submittedName>
        <fullName evidence="2">DUF1801 domain-containing protein</fullName>
    </submittedName>
</protein>
<sequence length="127" mass="15029">MAKTNYQTIDEYHEAFSGEALGRMQTIRKIIHEIVPDAVEGISYQIPCFKFRGYLLYYCAFPKHISLSHPYSEAFWEHFEADLQGYKTSKSVIQFPMDKPLPEALIRKIVTFRRKENEEKEKKQIIH</sequence>
<dbReference type="Pfam" id="PF08818">
    <property type="entry name" value="DUF1801"/>
    <property type="match status" value="1"/>
</dbReference>